<dbReference type="AlphaFoldDB" id="A0A8H6IJJ6"/>
<feature type="transmembrane region" description="Helical" evidence="6">
    <location>
        <begin position="72"/>
        <end position="91"/>
    </location>
</feature>
<evidence type="ECO:0000256" key="3">
    <source>
        <dbReference type="ARBA" id="ARBA00022692"/>
    </source>
</evidence>
<dbReference type="InterPro" id="IPR020846">
    <property type="entry name" value="MFS_dom"/>
</dbReference>
<evidence type="ECO:0000256" key="5">
    <source>
        <dbReference type="ARBA" id="ARBA00023136"/>
    </source>
</evidence>
<dbReference type="PANTHER" id="PTHR23502:SF51">
    <property type="entry name" value="QUINIDINE RESISTANCE PROTEIN 1-RELATED"/>
    <property type="match status" value="1"/>
</dbReference>
<dbReference type="GO" id="GO:0022857">
    <property type="term" value="F:transmembrane transporter activity"/>
    <property type="evidence" value="ECO:0007669"/>
    <property type="project" value="InterPro"/>
</dbReference>
<keyword evidence="2" id="KW-0813">Transport</keyword>
<gene>
    <name evidence="8" type="ORF">DFP72DRAFT_867174</name>
</gene>
<keyword evidence="9" id="KW-1185">Reference proteome</keyword>
<feature type="transmembrane region" description="Helical" evidence="6">
    <location>
        <begin position="103"/>
        <end position="121"/>
    </location>
</feature>
<feature type="transmembrane region" description="Helical" evidence="6">
    <location>
        <begin position="163"/>
        <end position="180"/>
    </location>
</feature>
<evidence type="ECO:0000256" key="6">
    <source>
        <dbReference type="SAM" id="Phobius"/>
    </source>
</evidence>
<organism evidence="8 9">
    <name type="scientific">Ephemerocybe angulata</name>
    <dbReference type="NCBI Taxonomy" id="980116"/>
    <lineage>
        <taxon>Eukaryota</taxon>
        <taxon>Fungi</taxon>
        <taxon>Dikarya</taxon>
        <taxon>Basidiomycota</taxon>
        <taxon>Agaricomycotina</taxon>
        <taxon>Agaricomycetes</taxon>
        <taxon>Agaricomycetidae</taxon>
        <taxon>Agaricales</taxon>
        <taxon>Agaricineae</taxon>
        <taxon>Psathyrellaceae</taxon>
        <taxon>Ephemerocybe</taxon>
    </lineage>
</organism>
<dbReference type="FunFam" id="1.20.1250.20:FF:000172">
    <property type="entry name" value="MFS multidrug resistance transporter"/>
    <property type="match status" value="1"/>
</dbReference>
<dbReference type="PANTHER" id="PTHR23502">
    <property type="entry name" value="MAJOR FACILITATOR SUPERFAMILY"/>
    <property type="match status" value="1"/>
</dbReference>
<keyword evidence="5 6" id="KW-0472">Membrane</keyword>
<protein>
    <submittedName>
        <fullName evidence="8">Quinidine resistance protein-like protein</fullName>
    </submittedName>
</protein>
<dbReference type="Proteomes" id="UP000521943">
    <property type="component" value="Unassembled WGS sequence"/>
</dbReference>
<dbReference type="InterPro" id="IPR011701">
    <property type="entry name" value="MFS"/>
</dbReference>
<dbReference type="OrthoDB" id="440553at2759"/>
<evidence type="ECO:0000259" key="7">
    <source>
        <dbReference type="PROSITE" id="PS50850"/>
    </source>
</evidence>
<feature type="transmembrane region" description="Helical" evidence="6">
    <location>
        <begin position="376"/>
        <end position="401"/>
    </location>
</feature>
<evidence type="ECO:0000313" key="9">
    <source>
        <dbReference type="Proteomes" id="UP000521943"/>
    </source>
</evidence>
<feature type="transmembrane region" description="Helical" evidence="6">
    <location>
        <begin position="437"/>
        <end position="458"/>
    </location>
</feature>
<dbReference type="GO" id="GO:0005886">
    <property type="term" value="C:plasma membrane"/>
    <property type="evidence" value="ECO:0007669"/>
    <property type="project" value="TreeGrafter"/>
</dbReference>
<dbReference type="Gene3D" id="1.20.1250.20">
    <property type="entry name" value="MFS general substrate transporter like domains"/>
    <property type="match status" value="1"/>
</dbReference>
<name>A0A8H6IJJ6_9AGAR</name>
<evidence type="ECO:0000313" key="8">
    <source>
        <dbReference type="EMBL" id="KAF6766633.1"/>
    </source>
</evidence>
<dbReference type="SUPFAM" id="SSF103473">
    <property type="entry name" value="MFS general substrate transporter"/>
    <property type="match status" value="1"/>
</dbReference>
<keyword evidence="3 6" id="KW-0812">Transmembrane</keyword>
<evidence type="ECO:0000256" key="2">
    <source>
        <dbReference type="ARBA" id="ARBA00022448"/>
    </source>
</evidence>
<dbReference type="EMBL" id="JACGCI010000001">
    <property type="protein sequence ID" value="KAF6766633.1"/>
    <property type="molecule type" value="Genomic_DNA"/>
</dbReference>
<feature type="transmembrane region" description="Helical" evidence="6">
    <location>
        <begin position="413"/>
        <end position="431"/>
    </location>
</feature>
<comment type="subcellular location">
    <subcellularLocation>
        <location evidence="1">Membrane</location>
        <topology evidence="1">Multi-pass membrane protein</topology>
    </subcellularLocation>
</comment>
<comment type="caution">
    <text evidence="8">The sequence shown here is derived from an EMBL/GenBank/DDBJ whole genome shotgun (WGS) entry which is preliminary data.</text>
</comment>
<sequence>MRLLEASNSKKHPNTKVADNQPDVPYSIFSRSEKWIIVCLTALAGLFSPLTANIYFPAIPTLSRDFHESVELINLTVTVYMIMQGVAPMFWGPLADKYGRRPCYAGCLIVLCLSNVGLALVPTSAYWALMVLRCLQAAGSASTIAIGAGVIGDISTREERGGFFGIFTLGPMVGTTMRCFGTFRALFWFLMIASAVCLVIMLLVFPETLRALVGNGSIAPPRFYRPILPFIPRHKPTGSRVESQVKKVSGNPFRLFAHVDILLLLGFQRDNEQRNVAYPFLTQTTIGVCFLAYGGGMVAGSGLNGWVLDQEYQRFKRLSPVGQVDGSLTRSKSEGEAFPIEKARMRLLPPAMIIFAGCVGGYGWTLQRPVTIAAPLILHFIIGYLSMVAMNSSSTLMIDLFPKQSSSITACNNLLRCTLAAVVVSVIQPIINGIGLGWTYVILCFLTLLAVPLIYLEIKLGPRFRQKRAARERALNQEVTSAVKALEISP</sequence>
<feature type="domain" description="Major facilitator superfamily (MFS) profile" evidence="7">
    <location>
        <begin position="37"/>
        <end position="459"/>
    </location>
</feature>
<dbReference type="Pfam" id="PF07690">
    <property type="entry name" value="MFS_1"/>
    <property type="match status" value="1"/>
</dbReference>
<reference evidence="8 9" key="1">
    <citation type="submission" date="2020-07" db="EMBL/GenBank/DDBJ databases">
        <title>Comparative genomics of pyrophilous fungi reveals a link between fire events and developmental genes.</title>
        <authorList>
            <consortium name="DOE Joint Genome Institute"/>
            <person name="Steindorff A.S."/>
            <person name="Carver A."/>
            <person name="Calhoun S."/>
            <person name="Stillman K."/>
            <person name="Liu H."/>
            <person name="Lipzen A."/>
            <person name="Pangilinan J."/>
            <person name="Labutti K."/>
            <person name="Bruns T.D."/>
            <person name="Grigoriev I.V."/>
        </authorList>
    </citation>
    <scope>NUCLEOTIDE SEQUENCE [LARGE SCALE GENOMIC DNA]</scope>
    <source>
        <strain evidence="8 9">CBS 144469</strain>
    </source>
</reference>
<accession>A0A8H6IJJ6</accession>
<feature type="transmembrane region" description="Helical" evidence="6">
    <location>
        <begin position="186"/>
        <end position="205"/>
    </location>
</feature>
<evidence type="ECO:0000256" key="1">
    <source>
        <dbReference type="ARBA" id="ARBA00004141"/>
    </source>
</evidence>
<feature type="transmembrane region" description="Helical" evidence="6">
    <location>
        <begin position="35"/>
        <end position="56"/>
    </location>
</feature>
<feature type="transmembrane region" description="Helical" evidence="6">
    <location>
        <begin position="347"/>
        <end position="364"/>
    </location>
</feature>
<keyword evidence="4 6" id="KW-1133">Transmembrane helix</keyword>
<evidence type="ECO:0000256" key="4">
    <source>
        <dbReference type="ARBA" id="ARBA00022989"/>
    </source>
</evidence>
<proteinExistence type="predicted"/>
<dbReference type="InterPro" id="IPR036259">
    <property type="entry name" value="MFS_trans_sf"/>
</dbReference>
<dbReference type="PROSITE" id="PS50850">
    <property type="entry name" value="MFS"/>
    <property type="match status" value="1"/>
</dbReference>